<reference evidence="10 11" key="1">
    <citation type="submission" date="2024-07" db="EMBL/GenBank/DDBJ databases">
        <title>Section-level genome sequencing and comparative genomics of Aspergillus sections Usti and Cavernicolus.</title>
        <authorList>
            <consortium name="Lawrence Berkeley National Laboratory"/>
            <person name="Nybo J.L."/>
            <person name="Vesth T.C."/>
            <person name="Theobald S."/>
            <person name="Frisvad J.C."/>
            <person name="Larsen T.O."/>
            <person name="Kjaerboelling I."/>
            <person name="Rothschild-Mancinelli K."/>
            <person name="Lyhne E.K."/>
            <person name="Kogle M.E."/>
            <person name="Barry K."/>
            <person name="Clum A."/>
            <person name="Na H."/>
            <person name="Ledsgaard L."/>
            <person name="Lin J."/>
            <person name="Lipzen A."/>
            <person name="Kuo A."/>
            <person name="Riley R."/>
            <person name="Mondo S."/>
            <person name="Labutti K."/>
            <person name="Haridas S."/>
            <person name="Pangalinan J."/>
            <person name="Salamov A.A."/>
            <person name="Simmons B.A."/>
            <person name="Magnuson J.K."/>
            <person name="Chen J."/>
            <person name="Drula E."/>
            <person name="Henrissat B."/>
            <person name="Wiebenga A."/>
            <person name="Lubbers R.J."/>
            <person name="Gomes A.C."/>
            <person name="Makela M.R."/>
            <person name="Stajich J."/>
            <person name="Grigoriev I.V."/>
            <person name="Mortensen U.H."/>
            <person name="De Vries R.P."/>
            <person name="Baker S.E."/>
            <person name="Andersen M.R."/>
        </authorList>
    </citation>
    <scope>NUCLEOTIDE SEQUENCE [LARGE SCALE GENOMIC DNA]</scope>
    <source>
        <strain evidence="10 11">CBS 123904</strain>
    </source>
</reference>
<dbReference type="EMBL" id="JBFXLU010000004">
    <property type="protein sequence ID" value="KAL2857346.1"/>
    <property type="molecule type" value="Genomic_DNA"/>
</dbReference>
<dbReference type="Pfam" id="PF00067">
    <property type="entry name" value="p450"/>
    <property type="match status" value="1"/>
</dbReference>
<evidence type="ECO:0000256" key="3">
    <source>
        <dbReference type="ARBA" id="ARBA00022617"/>
    </source>
</evidence>
<evidence type="ECO:0000256" key="9">
    <source>
        <dbReference type="SAM" id="Phobius"/>
    </source>
</evidence>
<keyword evidence="9" id="KW-0472">Membrane</keyword>
<comment type="caution">
    <text evidence="10">The sequence shown here is derived from an EMBL/GenBank/DDBJ whole genome shotgun (WGS) entry which is preliminary data.</text>
</comment>
<dbReference type="PRINTS" id="PR00464">
    <property type="entry name" value="EP450II"/>
</dbReference>
<keyword evidence="9" id="KW-0812">Transmembrane</keyword>
<dbReference type="InterPro" id="IPR047146">
    <property type="entry name" value="Cyt_P450_E_CYP52_fungi"/>
</dbReference>
<evidence type="ECO:0000256" key="4">
    <source>
        <dbReference type="ARBA" id="ARBA00022723"/>
    </source>
</evidence>
<evidence type="ECO:0000256" key="7">
    <source>
        <dbReference type="ARBA" id="ARBA00023033"/>
    </source>
</evidence>
<evidence type="ECO:0000256" key="5">
    <source>
        <dbReference type="ARBA" id="ARBA00023002"/>
    </source>
</evidence>
<dbReference type="Gene3D" id="1.10.630.10">
    <property type="entry name" value="Cytochrome P450"/>
    <property type="match status" value="1"/>
</dbReference>
<dbReference type="InterPro" id="IPR002974">
    <property type="entry name" value="Cyt_P450_E_CYP52_ascomycetes"/>
</dbReference>
<keyword evidence="9" id="KW-1133">Transmembrane helix</keyword>
<evidence type="ECO:0000256" key="8">
    <source>
        <dbReference type="RuleBase" id="RU000461"/>
    </source>
</evidence>
<dbReference type="CDD" id="cd11063">
    <property type="entry name" value="CYP52"/>
    <property type="match status" value="1"/>
</dbReference>
<gene>
    <name evidence="10" type="ORF">BJY01DRAFT_231079</name>
</gene>
<keyword evidence="3 8" id="KW-0349">Heme</keyword>
<dbReference type="PANTHER" id="PTHR24287:SF1">
    <property type="entry name" value="P450, PUTATIVE (EUROFUNG)-RELATED"/>
    <property type="match status" value="1"/>
</dbReference>
<feature type="transmembrane region" description="Helical" evidence="9">
    <location>
        <begin position="6"/>
        <end position="25"/>
    </location>
</feature>
<comment type="cofactor">
    <cofactor evidence="1">
        <name>heme</name>
        <dbReference type="ChEBI" id="CHEBI:30413"/>
    </cofactor>
</comment>
<dbReference type="InterPro" id="IPR001128">
    <property type="entry name" value="Cyt_P450"/>
</dbReference>
<dbReference type="Proteomes" id="UP001610446">
    <property type="component" value="Unassembled WGS sequence"/>
</dbReference>
<keyword evidence="7 8" id="KW-0503">Monooxygenase</keyword>
<evidence type="ECO:0000313" key="11">
    <source>
        <dbReference type="Proteomes" id="UP001610446"/>
    </source>
</evidence>
<name>A0ABR4KYJ7_9EURO</name>
<keyword evidence="6 8" id="KW-0408">Iron</keyword>
<keyword evidence="4 8" id="KW-0479">Metal-binding</keyword>
<dbReference type="InterPro" id="IPR017972">
    <property type="entry name" value="Cyt_P450_CS"/>
</dbReference>
<dbReference type="PRINTS" id="PR00385">
    <property type="entry name" value="P450"/>
</dbReference>
<evidence type="ECO:0000256" key="6">
    <source>
        <dbReference type="ARBA" id="ARBA00023004"/>
    </source>
</evidence>
<comment type="similarity">
    <text evidence="2 8">Belongs to the cytochrome P450 family.</text>
</comment>
<dbReference type="PRINTS" id="PR01239">
    <property type="entry name" value="EP450IICYP52"/>
</dbReference>
<evidence type="ECO:0000256" key="1">
    <source>
        <dbReference type="ARBA" id="ARBA00001971"/>
    </source>
</evidence>
<sequence>MVVLIYVYGILFAATAILFVAQKVNRLIRKRKYVREHGCQPPATLHNQLPFGIDRVREMLRAAREKRFQEMMQGRYLQTGNTFQSTILGRSYIFTIDPRNVQTVLALKFKDFDLGDNRNYAFRPLLGQGIFCSDGPIWEHSRALVRPNFTRNQVADINVYDVHVSNLLRLIPRTGSTVDLQDLFFRMTIDSATEFLFGESVHTLAPHQSADASRFAADFNQAQDTLAFRIRIGPINKFHRSSEFLGAVQRSRAYVDQFVQKAIRLRQSPNHDESQNINKHYVFLNELSKKTLDATELTDQLLNILLAGRDTTASLLSMVFFTLAKRQDVWKNLKTEVDLLNGRKPSFTDLKGMSYLTWVLNETLRLYPVVPTNIRMANKDTFLPVGGGPDGNSPVFVPKGMDVVYTTYSMHRLQSIYGPDAEEFRPERWGTLKPGWGYIPFNGGPRICVGQQFALTEAGYTTVRILQQFKGIESRDPEPWMEALTLTMASKNGVKVAMIPE</sequence>
<dbReference type="SUPFAM" id="SSF48264">
    <property type="entry name" value="Cytochrome P450"/>
    <property type="match status" value="1"/>
</dbReference>
<evidence type="ECO:0000313" key="10">
    <source>
        <dbReference type="EMBL" id="KAL2857346.1"/>
    </source>
</evidence>
<proteinExistence type="inferred from homology"/>
<keyword evidence="11" id="KW-1185">Reference proteome</keyword>
<accession>A0ABR4KYJ7</accession>
<dbReference type="PROSITE" id="PS00086">
    <property type="entry name" value="CYTOCHROME_P450"/>
    <property type="match status" value="1"/>
</dbReference>
<keyword evidence="5 8" id="KW-0560">Oxidoreductase</keyword>
<protein>
    <submittedName>
        <fullName evidence="10">N-alkane-inducible cytochrome P450</fullName>
    </submittedName>
</protein>
<dbReference type="PANTHER" id="PTHR24287">
    <property type="entry name" value="P450, PUTATIVE (EUROFUNG)-RELATED"/>
    <property type="match status" value="1"/>
</dbReference>
<evidence type="ECO:0000256" key="2">
    <source>
        <dbReference type="ARBA" id="ARBA00010617"/>
    </source>
</evidence>
<organism evidence="10 11">
    <name type="scientific">Aspergillus pseudoustus</name>
    <dbReference type="NCBI Taxonomy" id="1810923"/>
    <lineage>
        <taxon>Eukaryota</taxon>
        <taxon>Fungi</taxon>
        <taxon>Dikarya</taxon>
        <taxon>Ascomycota</taxon>
        <taxon>Pezizomycotina</taxon>
        <taxon>Eurotiomycetes</taxon>
        <taxon>Eurotiomycetidae</taxon>
        <taxon>Eurotiales</taxon>
        <taxon>Aspergillaceae</taxon>
        <taxon>Aspergillus</taxon>
        <taxon>Aspergillus subgen. Nidulantes</taxon>
    </lineage>
</organism>
<dbReference type="InterPro" id="IPR002402">
    <property type="entry name" value="Cyt_P450_E_grp-II"/>
</dbReference>
<dbReference type="InterPro" id="IPR036396">
    <property type="entry name" value="Cyt_P450_sf"/>
</dbReference>